<comment type="caution">
    <text evidence="1">The sequence shown here is derived from an EMBL/GenBank/DDBJ whole genome shotgun (WGS) entry which is preliminary data.</text>
</comment>
<dbReference type="Proteomes" id="UP000192491">
    <property type="component" value="Unassembled WGS sequence"/>
</dbReference>
<proteinExistence type="predicted"/>
<protein>
    <submittedName>
        <fullName evidence="1">Uncharacterized protein</fullName>
    </submittedName>
</protein>
<dbReference type="AlphaFoldDB" id="A0A1Y1QG69"/>
<evidence type="ECO:0000313" key="1">
    <source>
        <dbReference type="EMBL" id="OQX04479.1"/>
    </source>
</evidence>
<dbReference type="EMBL" id="MTEJ01000335">
    <property type="protein sequence ID" value="OQX04479.1"/>
    <property type="molecule type" value="Genomic_DNA"/>
</dbReference>
<evidence type="ECO:0000313" key="2">
    <source>
        <dbReference type="Proteomes" id="UP000192491"/>
    </source>
</evidence>
<name>A0A1Y1QG69_9GAMM</name>
<reference evidence="1 2" key="1">
    <citation type="submission" date="2017-01" db="EMBL/GenBank/DDBJ databases">
        <title>Novel large sulfur bacteria in the metagenomes of groundwater-fed chemosynthetic microbial mats in the Lake Huron basin.</title>
        <authorList>
            <person name="Sharrar A.M."/>
            <person name="Flood B.E."/>
            <person name="Bailey J.V."/>
            <person name="Jones D.S."/>
            <person name="Biddanda B."/>
            <person name="Ruberg S.A."/>
            <person name="Marcus D.N."/>
            <person name="Dick G.J."/>
        </authorList>
    </citation>
    <scope>NUCLEOTIDE SEQUENCE [LARGE SCALE GENOMIC DNA]</scope>
    <source>
        <strain evidence="1">A8</strain>
    </source>
</reference>
<organism evidence="1 2">
    <name type="scientific">Thiothrix lacustris</name>
    <dbReference type="NCBI Taxonomy" id="525917"/>
    <lineage>
        <taxon>Bacteria</taxon>
        <taxon>Pseudomonadati</taxon>
        <taxon>Pseudomonadota</taxon>
        <taxon>Gammaproteobacteria</taxon>
        <taxon>Thiotrichales</taxon>
        <taxon>Thiotrichaceae</taxon>
        <taxon>Thiothrix</taxon>
    </lineage>
</organism>
<accession>A0A1Y1QG69</accession>
<gene>
    <name evidence="1" type="ORF">BWK73_36045</name>
</gene>
<sequence length="246" mass="28032">MKYQKTVTVYETVPIENITGQGEKYEIAARVISEYVTYLREQLKEDANGLSWDEVLMSVESDVIDEMADQVEEAVYAEIGEKIGIGNASFFIHKLLIEGDLKPFCKAGLLVWISFQSRNSLQLFCEDVENLCYDVLDVVRGEKPDRFEVKNMADGLLAVVTNMGLQLKNRSREVARSAAIARYKEDPKQAAAAKVKECWSELTLGQKKRGYKADFARKMLGKFPELTSQKVIEDWCRTWEKQCMST</sequence>